<proteinExistence type="predicted"/>
<name>A0ABP0G9G0_CLALP</name>
<dbReference type="Proteomes" id="UP001642483">
    <property type="component" value="Unassembled WGS sequence"/>
</dbReference>
<protein>
    <submittedName>
        <fullName evidence="1">Uncharacterized protein</fullName>
    </submittedName>
</protein>
<sequence length="86" mass="9486">MIHWHPCNETCQSGNNGCFSSSYNEFNRSAADAPGNPGLFNNAVSSTLSFLITCPYTFRLTNATTDLLYQKHPQDSRLNTLPSVIS</sequence>
<evidence type="ECO:0000313" key="1">
    <source>
        <dbReference type="EMBL" id="CAK8686730.1"/>
    </source>
</evidence>
<reference evidence="1 2" key="1">
    <citation type="submission" date="2024-02" db="EMBL/GenBank/DDBJ databases">
        <authorList>
            <person name="Daric V."/>
            <person name="Darras S."/>
        </authorList>
    </citation>
    <scope>NUCLEOTIDE SEQUENCE [LARGE SCALE GENOMIC DNA]</scope>
</reference>
<keyword evidence="2" id="KW-1185">Reference proteome</keyword>
<accession>A0ABP0G9G0</accession>
<evidence type="ECO:0000313" key="2">
    <source>
        <dbReference type="Proteomes" id="UP001642483"/>
    </source>
</evidence>
<dbReference type="EMBL" id="CAWYQH010000103">
    <property type="protein sequence ID" value="CAK8686730.1"/>
    <property type="molecule type" value="Genomic_DNA"/>
</dbReference>
<gene>
    <name evidence="1" type="ORF">CVLEPA_LOCUS18654</name>
</gene>
<organism evidence="1 2">
    <name type="scientific">Clavelina lepadiformis</name>
    <name type="common">Light-bulb sea squirt</name>
    <name type="synonym">Ascidia lepadiformis</name>
    <dbReference type="NCBI Taxonomy" id="159417"/>
    <lineage>
        <taxon>Eukaryota</taxon>
        <taxon>Metazoa</taxon>
        <taxon>Chordata</taxon>
        <taxon>Tunicata</taxon>
        <taxon>Ascidiacea</taxon>
        <taxon>Aplousobranchia</taxon>
        <taxon>Clavelinidae</taxon>
        <taxon>Clavelina</taxon>
    </lineage>
</organism>
<comment type="caution">
    <text evidence="1">The sequence shown here is derived from an EMBL/GenBank/DDBJ whole genome shotgun (WGS) entry which is preliminary data.</text>
</comment>